<dbReference type="EMBL" id="BMTL01000054">
    <property type="protein sequence ID" value="GGS28168.1"/>
    <property type="molecule type" value="Genomic_DNA"/>
</dbReference>
<dbReference type="SUPFAM" id="SSF52540">
    <property type="entry name" value="P-loop containing nucleoside triphosphate hydrolases"/>
    <property type="match status" value="1"/>
</dbReference>
<reference evidence="1" key="2">
    <citation type="submission" date="2020-09" db="EMBL/GenBank/DDBJ databases">
        <authorList>
            <person name="Sun Q."/>
            <person name="Ohkuma M."/>
        </authorList>
    </citation>
    <scope>NUCLEOTIDE SEQUENCE</scope>
    <source>
        <strain evidence="1">JCM 4386</strain>
    </source>
</reference>
<name>A0A918GB48_9ACTN</name>
<accession>A0A918GB48</accession>
<evidence type="ECO:0000313" key="1">
    <source>
        <dbReference type="EMBL" id="GGS28168.1"/>
    </source>
</evidence>
<organism evidence="1 2">
    <name type="scientific">Streptomyces humidus</name>
    <dbReference type="NCBI Taxonomy" id="52259"/>
    <lineage>
        <taxon>Bacteria</taxon>
        <taxon>Bacillati</taxon>
        <taxon>Actinomycetota</taxon>
        <taxon>Actinomycetes</taxon>
        <taxon>Kitasatosporales</taxon>
        <taxon>Streptomycetaceae</taxon>
        <taxon>Streptomyces</taxon>
    </lineage>
</organism>
<protein>
    <recommendedName>
        <fullName evidence="3">Sulfotransferase</fullName>
    </recommendedName>
</protein>
<dbReference type="AlphaFoldDB" id="A0A918GB48"/>
<gene>
    <name evidence="1" type="ORF">GCM10010269_78520</name>
</gene>
<dbReference type="InterPro" id="IPR027417">
    <property type="entry name" value="P-loop_NTPase"/>
</dbReference>
<comment type="caution">
    <text evidence="1">The sequence shown here is derived from an EMBL/GenBank/DDBJ whole genome shotgun (WGS) entry which is preliminary data.</text>
</comment>
<dbReference type="Proteomes" id="UP000606194">
    <property type="component" value="Unassembled WGS sequence"/>
</dbReference>
<sequence>MSLRIRLSALDNGPWLQLRESWAVRWDSLTVHARARRYERADLASCCLFIGHPRSGHSAVGSVLDAHPDALVAHRLDAMRYIERGYSPAMLSSMIVGNVRRFTPGGRRLTGYSYAMPGSWQGRVRDLRVIGDQEGRLTALRLARNPAGLDAFEQRWSVPVRLLHVTRNPYDNITTWALRRMTDLESTVEAYFGICREVASICEHRGGAGVLHLRHEEFLARPRELTATMCDFAGLRTDPEHLDQAARLLYPTPHRSRHTLPWPPHLIARVAREAEAFTFLDGYDWDN</sequence>
<keyword evidence="2" id="KW-1185">Reference proteome</keyword>
<proteinExistence type="predicted"/>
<dbReference type="Gene3D" id="3.40.50.300">
    <property type="entry name" value="P-loop containing nucleotide triphosphate hydrolases"/>
    <property type="match status" value="1"/>
</dbReference>
<reference evidence="1" key="1">
    <citation type="journal article" date="2014" name="Int. J. Syst. Evol. Microbiol.">
        <title>Complete genome sequence of Corynebacterium casei LMG S-19264T (=DSM 44701T), isolated from a smear-ripened cheese.</title>
        <authorList>
            <consortium name="US DOE Joint Genome Institute (JGI-PGF)"/>
            <person name="Walter F."/>
            <person name="Albersmeier A."/>
            <person name="Kalinowski J."/>
            <person name="Ruckert C."/>
        </authorList>
    </citation>
    <scope>NUCLEOTIDE SEQUENCE</scope>
    <source>
        <strain evidence="1">JCM 4386</strain>
    </source>
</reference>
<dbReference type="RefSeq" id="WP_190154091.1">
    <property type="nucleotide sequence ID" value="NZ_BMTL01000054.1"/>
</dbReference>
<evidence type="ECO:0008006" key="3">
    <source>
        <dbReference type="Google" id="ProtNLM"/>
    </source>
</evidence>
<evidence type="ECO:0000313" key="2">
    <source>
        <dbReference type="Proteomes" id="UP000606194"/>
    </source>
</evidence>